<evidence type="ECO:0000313" key="4">
    <source>
        <dbReference type="EMBL" id="EKM58868.1"/>
    </source>
</evidence>
<keyword evidence="2" id="KW-0677">Repeat</keyword>
<dbReference type="InterPro" id="IPR019775">
    <property type="entry name" value="WD40_repeat_CS"/>
</dbReference>
<dbReference type="RefSeq" id="XP_007391458.1">
    <property type="nucleotide sequence ID" value="XM_007391396.1"/>
</dbReference>
<dbReference type="PROSITE" id="PS00678">
    <property type="entry name" value="WD_REPEATS_1"/>
    <property type="match status" value="1"/>
</dbReference>
<accession>K5W4Q9</accession>
<feature type="repeat" description="WD" evidence="3">
    <location>
        <begin position="162"/>
        <end position="203"/>
    </location>
</feature>
<dbReference type="InterPro" id="IPR011047">
    <property type="entry name" value="Quinoprotein_ADH-like_sf"/>
</dbReference>
<dbReference type="PANTHER" id="PTHR19879">
    <property type="entry name" value="TRANSCRIPTION INITIATION FACTOR TFIID"/>
    <property type="match status" value="1"/>
</dbReference>
<dbReference type="AlphaFoldDB" id="K5W4Q9"/>
<dbReference type="EMBL" id="JH930469">
    <property type="protein sequence ID" value="EKM58868.1"/>
    <property type="molecule type" value="Genomic_DNA"/>
</dbReference>
<dbReference type="STRING" id="650164.K5W4Q9"/>
<dbReference type="InterPro" id="IPR015943">
    <property type="entry name" value="WD40/YVTN_repeat-like_dom_sf"/>
</dbReference>
<evidence type="ECO:0008006" key="6">
    <source>
        <dbReference type="Google" id="ProtNLM"/>
    </source>
</evidence>
<dbReference type="GeneID" id="18914513"/>
<sequence>MFRADGTISISELLAREQFEKLEHRLITATDLRKWPNATLDDAGTSAMAPVQFTDDPDLSLVLPTKWRYLCFDSRLTADAAPSSVLASSPNGELLAATSSELEIIVWRLSDGLSVQRLGHEGHTETIASIAFSPDGGSLISGSADRTAIVWSLETGRALLRLVGHRETIEHVQYITHGLRIVTASTDSAVKFWDAKSGAPLCHFPHGDEIERLLISPDGSRFGVQMKHSVALYDTDSIVQLAVLEPSHGAKVATIAFSASGDRLFIGDHRGGGRVCNTDNCKEVMHLEDFPSKTQASAFAPDGGPLAAVWSQAVAIVTRDGTVDFMYHLESLGTAVAFSPNGEFIAAAGGLNEGEGEIRVWSTTSRQLIAGFTAPSSNIWDTKFLPDSRRLLTFAKEGPACLWNVGDALRVR</sequence>
<dbReference type="InterPro" id="IPR001680">
    <property type="entry name" value="WD40_rpt"/>
</dbReference>
<evidence type="ECO:0000256" key="1">
    <source>
        <dbReference type="ARBA" id="ARBA00022574"/>
    </source>
</evidence>
<evidence type="ECO:0000256" key="2">
    <source>
        <dbReference type="ARBA" id="ARBA00022737"/>
    </source>
</evidence>
<keyword evidence="1 3" id="KW-0853">WD repeat</keyword>
<dbReference type="InParanoid" id="K5W4Q9"/>
<dbReference type="Gene3D" id="2.130.10.10">
    <property type="entry name" value="YVTN repeat-like/Quinoprotein amine dehydrogenase"/>
    <property type="match status" value="2"/>
</dbReference>
<reference evidence="4 5" key="1">
    <citation type="journal article" date="2012" name="BMC Genomics">
        <title>Comparative genomics of the white-rot fungi, Phanerochaete carnosa and P. chrysosporium, to elucidate the genetic basis of the distinct wood types they colonize.</title>
        <authorList>
            <person name="Suzuki H."/>
            <person name="MacDonald J."/>
            <person name="Syed K."/>
            <person name="Salamov A."/>
            <person name="Hori C."/>
            <person name="Aerts A."/>
            <person name="Henrissat B."/>
            <person name="Wiebenga A."/>
            <person name="vanKuyk P.A."/>
            <person name="Barry K."/>
            <person name="Lindquist E."/>
            <person name="LaButti K."/>
            <person name="Lapidus A."/>
            <person name="Lucas S."/>
            <person name="Coutinho P."/>
            <person name="Gong Y."/>
            <person name="Samejima M."/>
            <person name="Mahadevan R."/>
            <person name="Abou-Zaid M."/>
            <person name="de Vries R.P."/>
            <person name="Igarashi K."/>
            <person name="Yadav J.S."/>
            <person name="Grigoriev I.V."/>
            <person name="Master E.R."/>
        </authorList>
    </citation>
    <scope>NUCLEOTIDE SEQUENCE [LARGE SCALE GENOMIC DNA]</scope>
    <source>
        <strain evidence="4 5">HHB-10118-sp</strain>
    </source>
</reference>
<feature type="repeat" description="WD" evidence="3">
    <location>
        <begin position="120"/>
        <end position="161"/>
    </location>
</feature>
<dbReference type="HOGENOM" id="CLU_000288_57_36_1"/>
<dbReference type="PROSITE" id="PS50294">
    <property type="entry name" value="WD_REPEATS_REGION"/>
    <property type="match status" value="2"/>
</dbReference>
<dbReference type="Pfam" id="PF00400">
    <property type="entry name" value="WD40"/>
    <property type="match status" value="3"/>
</dbReference>
<proteinExistence type="predicted"/>
<protein>
    <recommendedName>
        <fullName evidence="6">Anaphase-promoting complex subunit 4 WD40 domain-containing protein</fullName>
    </recommendedName>
</protein>
<gene>
    <name evidence="4" type="ORF">PHACADRAFT_248968</name>
</gene>
<keyword evidence="5" id="KW-1185">Reference proteome</keyword>
<dbReference type="PANTHER" id="PTHR19879:SF9">
    <property type="entry name" value="TRANSCRIPTION INITIATION FACTOR TFIID SUBUNIT 5"/>
    <property type="match status" value="1"/>
</dbReference>
<dbReference type="OrthoDB" id="2627610at2759"/>
<evidence type="ECO:0000256" key="3">
    <source>
        <dbReference type="PROSITE-ProRule" id="PRU00221"/>
    </source>
</evidence>
<evidence type="ECO:0000313" key="5">
    <source>
        <dbReference type="Proteomes" id="UP000008370"/>
    </source>
</evidence>
<name>K5W4Q9_PHACS</name>
<organism evidence="4 5">
    <name type="scientific">Phanerochaete carnosa (strain HHB-10118-sp)</name>
    <name type="common">White-rot fungus</name>
    <name type="synonym">Peniophora carnosa</name>
    <dbReference type="NCBI Taxonomy" id="650164"/>
    <lineage>
        <taxon>Eukaryota</taxon>
        <taxon>Fungi</taxon>
        <taxon>Dikarya</taxon>
        <taxon>Basidiomycota</taxon>
        <taxon>Agaricomycotina</taxon>
        <taxon>Agaricomycetes</taxon>
        <taxon>Polyporales</taxon>
        <taxon>Phanerochaetaceae</taxon>
        <taxon>Phanerochaete</taxon>
    </lineage>
</organism>
<dbReference type="KEGG" id="pco:PHACADRAFT_248968"/>
<dbReference type="Proteomes" id="UP000008370">
    <property type="component" value="Unassembled WGS sequence"/>
</dbReference>
<dbReference type="SUPFAM" id="SSF50998">
    <property type="entry name" value="Quinoprotein alcohol dehydrogenase-like"/>
    <property type="match status" value="1"/>
</dbReference>
<dbReference type="PROSITE" id="PS50082">
    <property type="entry name" value="WD_REPEATS_2"/>
    <property type="match status" value="2"/>
</dbReference>
<dbReference type="SMART" id="SM00320">
    <property type="entry name" value="WD40"/>
    <property type="match status" value="7"/>
</dbReference>